<dbReference type="EMBL" id="JAMQAW010000025">
    <property type="protein sequence ID" value="MCM2390646.1"/>
    <property type="molecule type" value="Genomic_DNA"/>
</dbReference>
<feature type="region of interest" description="Disordered" evidence="1">
    <location>
        <begin position="42"/>
        <end position="73"/>
    </location>
</feature>
<protein>
    <recommendedName>
        <fullName evidence="4">CsbD family protein</fullName>
    </recommendedName>
</protein>
<dbReference type="Proteomes" id="UP001431429">
    <property type="component" value="Unassembled WGS sequence"/>
</dbReference>
<name>A0ABT0UQK3_9ACTN</name>
<evidence type="ECO:0008006" key="4">
    <source>
        <dbReference type="Google" id="ProtNLM"/>
    </source>
</evidence>
<feature type="compositionally biased region" description="Basic and acidic residues" evidence="1">
    <location>
        <begin position="42"/>
        <end position="52"/>
    </location>
</feature>
<comment type="caution">
    <text evidence="2">The sequence shown here is derived from an EMBL/GenBank/DDBJ whole genome shotgun (WGS) entry which is preliminary data.</text>
</comment>
<feature type="compositionally biased region" description="Basic residues" evidence="1">
    <location>
        <begin position="63"/>
        <end position="73"/>
    </location>
</feature>
<proteinExistence type="predicted"/>
<keyword evidence="3" id="KW-1185">Reference proteome</keyword>
<reference evidence="2" key="1">
    <citation type="submission" date="2022-06" db="EMBL/GenBank/DDBJ databases">
        <title>Genome public.</title>
        <authorList>
            <person name="Sun Q."/>
        </authorList>
    </citation>
    <scope>NUCLEOTIDE SEQUENCE</scope>
    <source>
        <strain evidence="2">CWNU-1</strain>
    </source>
</reference>
<accession>A0ABT0UQK3</accession>
<evidence type="ECO:0000313" key="3">
    <source>
        <dbReference type="Proteomes" id="UP001431429"/>
    </source>
</evidence>
<organism evidence="2 3">
    <name type="scientific">Streptomyces albipurpureus</name>
    <dbReference type="NCBI Taxonomy" id="2897419"/>
    <lineage>
        <taxon>Bacteria</taxon>
        <taxon>Bacillati</taxon>
        <taxon>Actinomycetota</taxon>
        <taxon>Actinomycetes</taxon>
        <taxon>Kitasatosporales</taxon>
        <taxon>Streptomycetaceae</taxon>
        <taxon>Streptomyces</taxon>
    </lineage>
</organism>
<evidence type="ECO:0000256" key="1">
    <source>
        <dbReference type="SAM" id="MobiDB-lite"/>
    </source>
</evidence>
<gene>
    <name evidence="2" type="ORF">NBG84_20485</name>
</gene>
<evidence type="ECO:0000313" key="2">
    <source>
        <dbReference type="EMBL" id="MCM2390646.1"/>
    </source>
</evidence>
<dbReference type="RefSeq" id="WP_250920978.1">
    <property type="nucleotide sequence ID" value="NZ_JAMQAW010000025.1"/>
</dbReference>
<sequence length="73" mass="8343">MTTDTPPSGKATLMGWVKAKIKQAMGSKKEADGIALRNEELKERGRREREQARAQAAALREASRHHHHRRDER</sequence>